<accession>A0A5C1YBT4</accession>
<proteinExistence type="inferred from homology"/>
<dbReference type="KEGG" id="ail:FLP10_00595"/>
<dbReference type="NCBIfam" id="NF006114">
    <property type="entry name" value="PRK08263.1"/>
    <property type="match status" value="1"/>
</dbReference>
<dbReference type="InterPro" id="IPR036291">
    <property type="entry name" value="NAD(P)-bd_dom_sf"/>
</dbReference>
<organism evidence="5 6">
    <name type="scientific">Agromyces intestinalis</name>
    <dbReference type="NCBI Taxonomy" id="2592652"/>
    <lineage>
        <taxon>Bacteria</taxon>
        <taxon>Bacillati</taxon>
        <taxon>Actinomycetota</taxon>
        <taxon>Actinomycetes</taxon>
        <taxon>Micrococcales</taxon>
        <taxon>Microbacteriaceae</taxon>
        <taxon>Agromyces</taxon>
    </lineage>
</organism>
<evidence type="ECO:0000256" key="3">
    <source>
        <dbReference type="RuleBase" id="RU000363"/>
    </source>
</evidence>
<evidence type="ECO:0000256" key="1">
    <source>
        <dbReference type="ARBA" id="ARBA00006484"/>
    </source>
</evidence>
<dbReference type="InterPro" id="IPR002347">
    <property type="entry name" value="SDR_fam"/>
</dbReference>
<evidence type="ECO:0000313" key="5">
    <source>
        <dbReference type="EMBL" id="QEO13080.1"/>
    </source>
</evidence>
<dbReference type="Gene3D" id="3.40.50.720">
    <property type="entry name" value="NAD(P)-binding Rossmann-like Domain"/>
    <property type="match status" value="1"/>
</dbReference>
<dbReference type="AlphaFoldDB" id="A0A5C1YBT4"/>
<dbReference type="PRINTS" id="PR00080">
    <property type="entry name" value="SDRFAMILY"/>
</dbReference>
<protein>
    <submittedName>
        <fullName evidence="5">SDR family NAD(P)-dependent oxidoreductase</fullName>
    </submittedName>
</protein>
<evidence type="ECO:0000256" key="2">
    <source>
        <dbReference type="ARBA" id="ARBA00023002"/>
    </source>
</evidence>
<dbReference type="OrthoDB" id="9792003at2"/>
<feature type="domain" description="Ketoreductase" evidence="4">
    <location>
        <begin position="12"/>
        <end position="199"/>
    </location>
</feature>
<gene>
    <name evidence="5" type="ORF">FLP10_00595</name>
</gene>
<reference evidence="5 6" key="1">
    <citation type="submission" date="2019-09" db="EMBL/GenBank/DDBJ databases">
        <title>Genome sequencing of strain KACC 19306.</title>
        <authorList>
            <person name="Heo J."/>
            <person name="Kim S.-J."/>
            <person name="Kim J.-S."/>
            <person name="Hong S.-B."/>
            <person name="Kwon S.-W."/>
        </authorList>
    </citation>
    <scope>NUCLEOTIDE SEQUENCE [LARGE SCALE GENOMIC DNA]</scope>
    <source>
        <strain evidence="5 6">KACC 19306</strain>
    </source>
</reference>
<name>A0A5C1YBT4_9MICO</name>
<dbReference type="Proteomes" id="UP000324678">
    <property type="component" value="Chromosome"/>
</dbReference>
<dbReference type="RefSeq" id="WP_149159104.1">
    <property type="nucleotide sequence ID" value="NZ_CP043505.1"/>
</dbReference>
<dbReference type="SMART" id="SM00822">
    <property type="entry name" value="PKS_KR"/>
    <property type="match status" value="1"/>
</dbReference>
<evidence type="ECO:0000313" key="6">
    <source>
        <dbReference type="Proteomes" id="UP000324678"/>
    </source>
</evidence>
<dbReference type="CDD" id="cd05374">
    <property type="entry name" value="17beta-HSD-like_SDR_c"/>
    <property type="match status" value="1"/>
</dbReference>
<dbReference type="InterPro" id="IPR057326">
    <property type="entry name" value="KR_dom"/>
</dbReference>
<comment type="similarity">
    <text evidence="1 3">Belongs to the short-chain dehydrogenases/reductases (SDR) family.</text>
</comment>
<dbReference type="SUPFAM" id="SSF51735">
    <property type="entry name" value="NAD(P)-binding Rossmann-fold domains"/>
    <property type="match status" value="1"/>
</dbReference>
<dbReference type="InterPro" id="IPR051911">
    <property type="entry name" value="SDR_oxidoreductase"/>
</dbReference>
<keyword evidence="2" id="KW-0560">Oxidoreductase</keyword>
<evidence type="ECO:0000259" key="4">
    <source>
        <dbReference type="SMART" id="SM00822"/>
    </source>
</evidence>
<sequence length="310" mass="32945">MNEQQGRRSDTLVWLITGSSRGFGRRIVEAALDRGDRVVATARRTTSLDDLAARYGSDRLLVAELDVTDADAATQVVGRAVDRFGRLDVVVDNAGYANSGSIEETPAADFREQIETNFFGVVNVTRAALPLMRAQRSGLFLQFSSVGGRIGGTPGLGAYQAAKFAVEGFSEVLAAESAPFGVGVVIVEPGAFRTDWQGDSMTMHPVGPDYEATIGRIHEQRRQSDGTQPGDPARAARVLVDLAHGDLGRAHDGLPMRLLLGGGAVDRVLSGERRRLEEAVAWADVSRSADFPAAESGTTDVDTTTEGTAA</sequence>
<dbReference type="PRINTS" id="PR00081">
    <property type="entry name" value="GDHRDH"/>
</dbReference>
<dbReference type="Pfam" id="PF00106">
    <property type="entry name" value="adh_short"/>
    <property type="match status" value="1"/>
</dbReference>
<dbReference type="GO" id="GO:0016491">
    <property type="term" value="F:oxidoreductase activity"/>
    <property type="evidence" value="ECO:0007669"/>
    <property type="project" value="UniProtKB-KW"/>
</dbReference>
<dbReference type="PANTHER" id="PTHR43976">
    <property type="entry name" value="SHORT CHAIN DEHYDROGENASE"/>
    <property type="match status" value="1"/>
</dbReference>
<dbReference type="PANTHER" id="PTHR43976:SF16">
    <property type="entry name" value="SHORT-CHAIN DEHYDROGENASE_REDUCTASE FAMILY PROTEIN"/>
    <property type="match status" value="1"/>
</dbReference>
<dbReference type="EMBL" id="CP043505">
    <property type="protein sequence ID" value="QEO13080.1"/>
    <property type="molecule type" value="Genomic_DNA"/>
</dbReference>
<keyword evidence="6" id="KW-1185">Reference proteome</keyword>